<evidence type="ECO:0000313" key="2">
    <source>
        <dbReference type="EMBL" id="CAA9496228.1"/>
    </source>
</evidence>
<feature type="non-terminal residue" evidence="2">
    <location>
        <position position="1"/>
    </location>
</feature>
<name>A0A6J4SEK8_9ACTN</name>
<feature type="compositionally biased region" description="Basic residues" evidence="1">
    <location>
        <begin position="254"/>
        <end position="268"/>
    </location>
</feature>
<sequence length="450" mass="48152">GRGTGSAAGGGHAARRLDGVGDGRPAPPGTRARAARSTRGPRRQRLAPAAGRLLPRGGAAARRPGAGRRTAPRPCRRPDDGRRPRRQRISRRQRLPDQQLEGAAWPSAGAARGPRRARPSRECPDAPALRARGRGRGGVPPRRVESRLRHGDRVGRACRGGRSAHGDGSQPRAPRPRRSGSGPGGRVSRAPRPRVRARTRARHRIDQDARRDDTRAAGARYGPPAGGHRRAPRHGPLQPRPRAVRARGVDVVRRPGRGLCARRRRRRGAGVARHPGTARHRQPAQRGARRRGTPPGHPRPARRLRRPLRRGSRVASADAASLRGGADPPVLRRAAAARAAARRRSGPAPHGARDLRAPRGGAVGAACARGAAGRRRGGGRGAVRNRRPDAPGASGRPPRRGRGDQPRDGRRAVPQPQDRRSAPDPRLSQARRSLANRAGARARSGLHGQI</sequence>
<reference evidence="2" key="1">
    <citation type="submission" date="2020-02" db="EMBL/GenBank/DDBJ databases">
        <authorList>
            <person name="Meier V. D."/>
        </authorList>
    </citation>
    <scope>NUCLEOTIDE SEQUENCE</scope>
    <source>
        <strain evidence="2">AVDCRST_MAG69</strain>
    </source>
</reference>
<feature type="compositionally biased region" description="Basic residues" evidence="1">
    <location>
        <begin position="189"/>
        <end position="203"/>
    </location>
</feature>
<feature type="compositionally biased region" description="Basic residues" evidence="1">
    <location>
        <begin position="33"/>
        <end position="45"/>
    </location>
</feature>
<dbReference type="AlphaFoldDB" id="A0A6J4SEK8"/>
<feature type="compositionally biased region" description="Basic and acidic residues" evidence="1">
    <location>
        <begin position="204"/>
        <end position="215"/>
    </location>
</feature>
<proteinExistence type="predicted"/>
<feature type="compositionally biased region" description="Basic and acidic residues" evidence="1">
    <location>
        <begin position="142"/>
        <end position="155"/>
    </location>
</feature>
<accession>A0A6J4SEK8</accession>
<feature type="compositionally biased region" description="Basic and acidic residues" evidence="1">
    <location>
        <begin position="401"/>
        <end position="423"/>
    </location>
</feature>
<feature type="compositionally biased region" description="Basic residues" evidence="1">
    <location>
        <begin position="299"/>
        <end position="312"/>
    </location>
</feature>
<feature type="compositionally biased region" description="Low complexity" evidence="1">
    <location>
        <begin position="46"/>
        <end position="69"/>
    </location>
</feature>
<feature type="compositionally biased region" description="Basic residues" evidence="1">
    <location>
        <begin position="276"/>
        <end position="292"/>
    </location>
</feature>
<dbReference type="EMBL" id="CADCVP010000172">
    <property type="protein sequence ID" value="CAA9496228.1"/>
    <property type="molecule type" value="Genomic_DNA"/>
</dbReference>
<feature type="compositionally biased region" description="Low complexity" evidence="1">
    <location>
        <begin position="102"/>
        <end position="112"/>
    </location>
</feature>
<feature type="compositionally biased region" description="Low complexity" evidence="1">
    <location>
        <begin position="358"/>
        <end position="371"/>
    </location>
</feature>
<organism evidence="2">
    <name type="scientific">uncultured Solirubrobacteraceae bacterium</name>
    <dbReference type="NCBI Taxonomy" id="1162706"/>
    <lineage>
        <taxon>Bacteria</taxon>
        <taxon>Bacillati</taxon>
        <taxon>Actinomycetota</taxon>
        <taxon>Thermoleophilia</taxon>
        <taxon>Solirubrobacterales</taxon>
        <taxon>Solirubrobacteraceae</taxon>
        <taxon>environmental samples</taxon>
    </lineage>
</organism>
<feature type="non-terminal residue" evidence="2">
    <location>
        <position position="450"/>
    </location>
</feature>
<feature type="region of interest" description="Disordered" evidence="1">
    <location>
        <begin position="1"/>
        <end position="450"/>
    </location>
</feature>
<evidence type="ECO:0000256" key="1">
    <source>
        <dbReference type="SAM" id="MobiDB-lite"/>
    </source>
</evidence>
<feature type="compositionally biased region" description="Gly residues" evidence="1">
    <location>
        <begin position="1"/>
        <end position="12"/>
    </location>
</feature>
<gene>
    <name evidence="2" type="ORF">AVDCRST_MAG69-1627</name>
</gene>
<feature type="compositionally biased region" description="Basic residues" evidence="1">
    <location>
        <begin position="83"/>
        <end position="93"/>
    </location>
</feature>
<protein>
    <submittedName>
        <fullName evidence="2">Uncharacterized protein</fullName>
    </submittedName>
</protein>